<organism evidence="2 3">
    <name type="scientific">Candidatus Entotheonella gemina</name>
    <dbReference type="NCBI Taxonomy" id="1429439"/>
    <lineage>
        <taxon>Bacteria</taxon>
        <taxon>Pseudomonadati</taxon>
        <taxon>Nitrospinota/Tectimicrobiota group</taxon>
        <taxon>Candidatus Tectimicrobiota</taxon>
        <taxon>Candidatus Entotheonellia</taxon>
        <taxon>Candidatus Entotheonellales</taxon>
        <taxon>Candidatus Entotheonellaceae</taxon>
        <taxon>Candidatus Entotheonella</taxon>
    </lineage>
</organism>
<keyword evidence="1" id="KW-1133">Transmembrane helix</keyword>
<evidence type="ECO:0000313" key="3">
    <source>
        <dbReference type="Proteomes" id="UP000019140"/>
    </source>
</evidence>
<feature type="transmembrane region" description="Helical" evidence="1">
    <location>
        <begin position="30"/>
        <end position="52"/>
    </location>
</feature>
<protein>
    <recommendedName>
        <fullName evidence="4">Chemotaxis methyl-accepting receptor HlyB-like 4HB MCP domain-containing protein</fullName>
    </recommendedName>
</protein>
<dbReference type="EMBL" id="AZHX01000711">
    <property type="protein sequence ID" value="ETX06382.1"/>
    <property type="molecule type" value="Genomic_DNA"/>
</dbReference>
<evidence type="ECO:0000313" key="2">
    <source>
        <dbReference type="EMBL" id="ETX06382.1"/>
    </source>
</evidence>
<dbReference type="HOGENOM" id="CLU_1871621_0_0_7"/>
<gene>
    <name evidence="2" type="ORF">ETSY2_17445</name>
</gene>
<sequence>MQPDTTPLPESEKVLSPAQHPQFSFYQKKILLLSTIVLMMVIAGMFFTYYALDELSQNNKNNDHNITIRVQALNNLLTFFGYGHGIHNFKNLLIRGHLESQRKKYLSRFKQDEENFRFSIDSYASLLSNTSSKYID</sequence>
<comment type="caution">
    <text evidence="2">The sequence shown here is derived from an EMBL/GenBank/DDBJ whole genome shotgun (WGS) entry which is preliminary data.</text>
</comment>
<keyword evidence="1" id="KW-0472">Membrane</keyword>
<keyword evidence="1" id="KW-0812">Transmembrane</keyword>
<reference evidence="2 3" key="1">
    <citation type="journal article" date="2014" name="Nature">
        <title>An environmental bacterial taxon with a large and distinct metabolic repertoire.</title>
        <authorList>
            <person name="Wilson M.C."/>
            <person name="Mori T."/>
            <person name="Ruckert C."/>
            <person name="Uria A.R."/>
            <person name="Helf M.J."/>
            <person name="Takada K."/>
            <person name="Gernert C."/>
            <person name="Steffens U.A."/>
            <person name="Heycke N."/>
            <person name="Schmitt S."/>
            <person name="Rinke C."/>
            <person name="Helfrich E.J."/>
            <person name="Brachmann A.O."/>
            <person name="Gurgui C."/>
            <person name="Wakimoto T."/>
            <person name="Kracht M."/>
            <person name="Crusemann M."/>
            <person name="Hentschel U."/>
            <person name="Abe I."/>
            <person name="Matsunaga S."/>
            <person name="Kalinowski J."/>
            <person name="Takeyama H."/>
            <person name="Piel J."/>
        </authorList>
    </citation>
    <scope>NUCLEOTIDE SEQUENCE [LARGE SCALE GENOMIC DNA]</scope>
    <source>
        <strain evidence="3">TSY2</strain>
    </source>
</reference>
<accession>W4M9U1</accession>
<evidence type="ECO:0000256" key="1">
    <source>
        <dbReference type="SAM" id="Phobius"/>
    </source>
</evidence>
<evidence type="ECO:0008006" key="4">
    <source>
        <dbReference type="Google" id="ProtNLM"/>
    </source>
</evidence>
<name>W4M9U1_9BACT</name>
<dbReference type="Proteomes" id="UP000019140">
    <property type="component" value="Unassembled WGS sequence"/>
</dbReference>
<keyword evidence="3" id="KW-1185">Reference proteome</keyword>
<proteinExistence type="predicted"/>
<dbReference type="AlphaFoldDB" id="W4M9U1"/>